<name>K1WT05_MARBU</name>
<evidence type="ECO:0000256" key="1">
    <source>
        <dbReference type="PROSITE-ProRule" id="PRU00221"/>
    </source>
</evidence>
<dbReference type="KEGG" id="mbe:MBM_06185"/>
<dbReference type="PANTHER" id="PTHR43991:SF12">
    <property type="entry name" value="WD REPEAT PROTEIN (AFU_ORTHOLOGUE AFUA_8G05640)"/>
    <property type="match status" value="1"/>
</dbReference>
<dbReference type="AlphaFoldDB" id="K1WT05"/>
<sequence length="805" mass="88484">MSGQNPLTPPNGASTEAEATLNATILTATGTAAVLYSTHQAPGTPVSMGLEGPEERPDMAERQESLPLSDEDYDMSDGGAALTMTLSHAEALNNEMDLLDAEVMGHDNLIGLSGHESYFPESPALPDHSPDDEPPDWTYGAEHIYTQELLAGPTSIPAAMSELSQQLQHLQEGQDHADIAGVADDIHGAIHHHDHSTPSILLPIFSNLQNGGLTLAGAGTQPSFVTMSQVTPSHLSMFQVNPSTLPTAQLPWQAGPGAEITFPAVLAQASSQAQPPFHNPVWDDFDDEDADQPEVDDQFNLGLRHFLENWGRSALRTQNEASRRHSRGPDLVAIREHMLEVLDPVERSDLQGDRCDIQRINWADLGVTPLAARQQRRNTYRNYTNLRPEQGRWHPRVCGSILDDDQNFFKFRRMDFNHDINLSHFQLRNLIACASRDHVFYAGRGQVMHWNPRSSSAEPDVAMDLRNPTVQPVNFISGAPNGIQISSLAVGHDILVAGGFAGEYALVNLRSQKDTKHTEGLVTDSSQSITNFIQVHSARRSHGPLAAFCPNDNSMRILDISTNKFIADHRYEHAINCTAISPDQRLRVVVGDTKQVMICNAETGDILQSLDGHRDFGFSCDWADDGWTVATGNQDMQVKIWDARKWTNSQGLGQPIATIAADTACVRKLKFSPLGSGKRVLLAAEPADIISVIDGGSFSSKQTLSFFGEIGGVDFTNNGQEVFVANCDDMRGGLLQYERCGLASHGRYGLEEAYDLKRKSRNRRRGEGHDWKGTDEEVARHHKAKGTEMQRIRRAAKLGFAMGHF</sequence>
<proteinExistence type="predicted"/>
<protein>
    <submittedName>
        <fullName evidence="3">WD domain-containing protein</fullName>
    </submittedName>
</protein>
<dbReference type="PROSITE" id="PS50082">
    <property type="entry name" value="WD_REPEATS_2"/>
    <property type="match status" value="1"/>
</dbReference>
<gene>
    <name evidence="3" type="ORF">MBM_06185</name>
</gene>
<keyword evidence="1" id="KW-0853">WD repeat</keyword>
<dbReference type="OrthoDB" id="20669at2759"/>
<accession>K1WT05</accession>
<feature type="compositionally biased region" description="Basic and acidic residues" evidence="2">
    <location>
        <begin position="53"/>
        <end position="64"/>
    </location>
</feature>
<dbReference type="PROSITE" id="PS50294">
    <property type="entry name" value="WD_REPEATS_REGION"/>
    <property type="match status" value="1"/>
</dbReference>
<dbReference type="RefSeq" id="XP_007294074.1">
    <property type="nucleotide sequence ID" value="XM_007294012.1"/>
</dbReference>
<dbReference type="InterPro" id="IPR036322">
    <property type="entry name" value="WD40_repeat_dom_sf"/>
</dbReference>
<feature type="compositionally biased region" description="Basic and acidic residues" evidence="2">
    <location>
        <begin position="765"/>
        <end position="788"/>
    </location>
</feature>
<feature type="region of interest" description="Disordered" evidence="2">
    <location>
        <begin position="36"/>
        <end position="77"/>
    </location>
</feature>
<dbReference type="eggNOG" id="ENOG502QPI7">
    <property type="taxonomic scope" value="Eukaryota"/>
</dbReference>
<dbReference type="HOGENOM" id="CLU_010671_2_0_1"/>
<feature type="region of interest" description="Disordered" evidence="2">
    <location>
        <begin position="761"/>
        <end position="788"/>
    </location>
</feature>
<keyword evidence="4" id="KW-1185">Reference proteome</keyword>
<dbReference type="SUPFAM" id="SSF50978">
    <property type="entry name" value="WD40 repeat-like"/>
    <property type="match status" value="1"/>
</dbReference>
<dbReference type="EMBL" id="JH921441">
    <property type="protein sequence ID" value="EKD15557.1"/>
    <property type="molecule type" value="Genomic_DNA"/>
</dbReference>
<evidence type="ECO:0000313" key="3">
    <source>
        <dbReference type="EMBL" id="EKD15557.1"/>
    </source>
</evidence>
<reference evidence="3 4" key="1">
    <citation type="journal article" date="2012" name="BMC Genomics">
        <title>Sequencing the genome of Marssonina brunnea reveals fungus-poplar co-evolution.</title>
        <authorList>
            <person name="Zhu S."/>
            <person name="Cao Y.-Z."/>
            <person name="Jiang C."/>
            <person name="Tan B.-Y."/>
            <person name="Wang Z."/>
            <person name="Feng S."/>
            <person name="Zhang L."/>
            <person name="Su X.-H."/>
            <person name="Brejova B."/>
            <person name="Vinar T."/>
            <person name="Xu M."/>
            <person name="Wang M.-X."/>
            <person name="Zhang S.-G."/>
            <person name="Huang M.-R."/>
            <person name="Wu R."/>
            <person name="Zhou Y."/>
        </authorList>
    </citation>
    <scope>NUCLEOTIDE SEQUENCE [LARGE SCALE GENOMIC DNA]</scope>
    <source>
        <strain evidence="3 4">MB_m1</strain>
    </source>
</reference>
<dbReference type="SMART" id="SM00320">
    <property type="entry name" value="WD40"/>
    <property type="match status" value="3"/>
</dbReference>
<dbReference type="OMA" id="GNQDMQV"/>
<dbReference type="PANTHER" id="PTHR43991">
    <property type="entry name" value="WD REPEAT PROTEIN (AFU_ORTHOLOGUE AFUA_8G05640)-RELATED"/>
    <property type="match status" value="1"/>
</dbReference>
<dbReference type="InterPro" id="IPR001680">
    <property type="entry name" value="WD40_rpt"/>
</dbReference>
<dbReference type="Gene3D" id="2.130.10.10">
    <property type="entry name" value="YVTN repeat-like/Quinoprotein amine dehydrogenase"/>
    <property type="match status" value="1"/>
</dbReference>
<dbReference type="InParanoid" id="K1WT05"/>
<evidence type="ECO:0000256" key="2">
    <source>
        <dbReference type="SAM" id="MobiDB-lite"/>
    </source>
</evidence>
<dbReference type="InterPro" id="IPR015943">
    <property type="entry name" value="WD40/YVTN_repeat-like_dom_sf"/>
</dbReference>
<evidence type="ECO:0000313" key="4">
    <source>
        <dbReference type="Proteomes" id="UP000006753"/>
    </source>
</evidence>
<feature type="repeat" description="WD" evidence="1">
    <location>
        <begin position="610"/>
        <end position="642"/>
    </location>
</feature>
<dbReference type="GeneID" id="18762120"/>
<dbReference type="Proteomes" id="UP000006753">
    <property type="component" value="Unassembled WGS sequence"/>
</dbReference>
<organism evidence="3 4">
    <name type="scientific">Marssonina brunnea f. sp. multigermtubi (strain MB_m1)</name>
    <name type="common">Marssonina leaf spot fungus</name>
    <dbReference type="NCBI Taxonomy" id="1072389"/>
    <lineage>
        <taxon>Eukaryota</taxon>
        <taxon>Fungi</taxon>
        <taxon>Dikarya</taxon>
        <taxon>Ascomycota</taxon>
        <taxon>Pezizomycotina</taxon>
        <taxon>Leotiomycetes</taxon>
        <taxon>Helotiales</taxon>
        <taxon>Drepanopezizaceae</taxon>
        <taxon>Drepanopeziza</taxon>
    </lineage>
</organism>